<evidence type="ECO:0000259" key="8">
    <source>
        <dbReference type="Pfam" id="PF12225"/>
    </source>
</evidence>
<evidence type="ECO:0000256" key="2">
    <source>
        <dbReference type="ARBA" id="ARBA00004777"/>
    </source>
</evidence>
<accession>A0A523YJE0</accession>
<dbReference type="PANTHER" id="PTHR38755:SF1">
    <property type="entry name" value="METHYLENE-TETRAHYDROFOLATE REDUCTASE C-TERMINAL DOMAIN-CONTAINING PROTEIN"/>
    <property type="match status" value="1"/>
</dbReference>
<sequence length="551" mass="60925">MIITQQKPFEEIIGFLERSNAVFICGCSECATLCKTGGEEEVKQMKKRLEETGKKGSGWVVLDPACNILENKKHFRENKAQLSKADSILVLACGNGIQAVSESIDKIVYPGVNTLFLGDIIRFGQFEERCQFCGECLLDKTGGICPISRCSKSLLNGPCGGSENGKCEIDPDIDCAWQLIIDRLSKQEQIDRLKEIIPAKDWSTSRDGGPRKLNIREPHHKKVATSKEKKTEEAKTPVSSVKANSNLRRILDGGEFAVTGELGPPKGADAEIIKKKALYFKDSVDAVNITDNQTAIVRMSSIAAGVILSQMDIEPVVQMVCRDRNRLAIQSDILGAAALGIRNVLCLSGDHQKFGNHPQAKNVYDLDVIGLIQVLKSMRDEKKFLSGDSLTVSPQLYIGAVENPYADPYEFRAIRLAKKIEAGCDFIQTQGVFNVKKFRDWMKIVRDSGLDGKVHILAGVIPIKSAGMARYMRDYVSGVSLPDEIVSRMEDAKDPKEEGTRICVEIIEQLKEIEGIHGIHIMAVAWENIIPVMVKQAKLWPRPGLKNIRAS</sequence>
<reference evidence="9 10" key="1">
    <citation type="submission" date="2019-03" db="EMBL/GenBank/DDBJ databases">
        <title>Metabolic potential of uncultured bacteria and archaea associated with petroleum seepage in deep-sea sediments.</title>
        <authorList>
            <person name="Dong X."/>
            <person name="Hubert C."/>
        </authorList>
    </citation>
    <scope>NUCLEOTIDE SEQUENCE [LARGE SCALE GENOMIC DNA]</scope>
    <source>
        <strain evidence="9">E29_bin28</strain>
    </source>
</reference>
<dbReference type="InterPro" id="IPR003171">
    <property type="entry name" value="Mehydrof_redctse-like"/>
</dbReference>
<evidence type="ECO:0000256" key="6">
    <source>
        <dbReference type="RuleBase" id="RU003862"/>
    </source>
</evidence>
<feature type="domain" description="Methylene-tetrahydrofolate reductase C-terminal-like" evidence="8">
    <location>
        <begin position="109"/>
        <end position="203"/>
    </location>
</feature>
<dbReference type="EMBL" id="SOIJ01000266">
    <property type="protein sequence ID" value="TET91686.1"/>
    <property type="molecule type" value="Genomic_DNA"/>
</dbReference>
<protein>
    <recommendedName>
        <fullName evidence="6">Methylenetetrahydrofolate reductase</fullName>
    </recommendedName>
</protein>
<dbReference type="GO" id="GO:0004489">
    <property type="term" value="F:methylenetetrahydrofolate reductase [NAD(P)H] activity"/>
    <property type="evidence" value="ECO:0007669"/>
    <property type="project" value="InterPro"/>
</dbReference>
<comment type="caution">
    <text evidence="9">The sequence shown here is derived from an EMBL/GenBank/DDBJ whole genome shotgun (WGS) entry which is preliminary data.</text>
</comment>
<keyword evidence="4 6" id="KW-0274">FAD</keyword>
<comment type="pathway">
    <text evidence="2 6">One-carbon metabolism; tetrahydrofolate interconversion.</text>
</comment>
<dbReference type="GO" id="GO:0035999">
    <property type="term" value="P:tetrahydrofolate interconversion"/>
    <property type="evidence" value="ECO:0007669"/>
    <property type="project" value="UniProtKB-UniPathway"/>
</dbReference>
<keyword evidence="5 6" id="KW-0560">Oxidoreductase</keyword>
<evidence type="ECO:0000256" key="5">
    <source>
        <dbReference type="ARBA" id="ARBA00023002"/>
    </source>
</evidence>
<comment type="cofactor">
    <cofactor evidence="1 6">
        <name>FAD</name>
        <dbReference type="ChEBI" id="CHEBI:57692"/>
    </cofactor>
</comment>
<feature type="region of interest" description="Disordered" evidence="7">
    <location>
        <begin position="204"/>
        <end position="240"/>
    </location>
</feature>
<dbReference type="InterPro" id="IPR022026">
    <property type="entry name" value="DUF5981"/>
</dbReference>
<evidence type="ECO:0000256" key="3">
    <source>
        <dbReference type="ARBA" id="ARBA00022630"/>
    </source>
</evidence>
<gene>
    <name evidence="9" type="ORF">E3J33_04645</name>
</gene>
<feature type="compositionally biased region" description="Basic and acidic residues" evidence="7">
    <location>
        <begin position="208"/>
        <end position="217"/>
    </location>
</feature>
<evidence type="ECO:0000256" key="4">
    <source>
        <dbReference type="ARBA" id="ARBA00022827"/>
    </source>
</evidence>
<dbReference type="Proteomes" id="UP000316925">
    <property type="component" value="Unassembled WGS sequence"/>
</dbReference>
<feature type="compositionally biased region" description="Basic and acidic residues" evidence="7">
    <location>
        <begin position="225"/>
        <end position="235"/>
    </location>
</feature>
<dbReference type="Gene3D" id="3.20.20.220">
    <property type="match status" value="1"/>
</dbReference>
<evidence type="ECO:0000313" key="10">
    <source>
        <dbReference type="Proteomes" id="UP000316925"/>
    </source>
</evidence>
<evidence type="ECO:0000256" key="7">
    <source>
        <dbReference type="SAM" id="MobiDB-lite"/>
    </source>
</evidence>
<dbReference type="Pfam" id="PF02219">
    <property type="entry name" value="MTHFR"/>
    <property type="match status" value="1"/>
</dbReference>
<dbReference type="AlphaFoldDB" id="A0A523YJE0"/>
<dbReference type="PANTHER" id="PTHR38755">
    <property type="entry name" value="5,10-METHYLENETETRAHYDROFOLATE REDUCTASE"/>
    <property type="match status" value="1"/>
</dbReference>
<name>A0A523YJE0_UNCAE</name>
<dbReference type="UniPathway" id="UPA00193"/>
<dbReference type="InterPro" id="IPR029041">
    <property type="entry name" value="FAD-linked_oxidoreductase-like"/>
</dbReference>
<evidence type="ECO:0000313" key="9">
    <source>
        <dbReference type="EMBL" id="TET91686.1"/>
    </source>
</evidence>
<organism evidence="9 10">
    <name type="scientific">Aerophobetes bacterium</name>
    <dbReference type="NCBI Taxonomy" id="2030807"/>
    <lineage>
        <taxon>Bacteria</taxon>
        <taxon>Candidatus Aerophobota</taxon>
    </lineage>
</organism>
<dbReference type="SUPFAM" id="SSF51730">
    <property type="entry name" value="FAD-linked oxidoreductase"/>
    <property type="match status" value="1"/>
</dbReference>
<evidence type="ECO:0000256" key="1">
    <source>
        <dbReference type="ARBA" id="ARBA00001974"/>
    </source>
</evidence>
<dbReference type="Pfam" id="PF12225">
    <property type="entry name" value="DUF5981"/>
    <property type="match status" value="1"/>
</dbReference>
<proteinExistence type="inferred from homology"/>
<dbReference type="CDD" id="cd00537">
    <property type="entry name" value="MTHFR"/>
    <property type="match status" value="1"/>
</dbReference>
<comment type="similarity">
    <text evidence="6">Belongs to the methylenetetrahydrofolate reductase family.</text>
</comment>
<dbReference type="GO" id="GO:0006555">
    <property type="term" value="P:methionine metabolic process"/>
    <property type="evidence" value="ECO:0007669"/>
    <property type="project" value="InterPro"/>
</dbReference>
<keyword evidence="3 6" id="KW-0285">Flavoprotein</keyword>